<evidence type="ECO:0000313" key="1">
    <source>
        <dbReference type="EMBL" id="KRY24609.1"/>
    </source>
</evidence>
<evidence type="ECO:0000313" key="2">
    <source>
        <dbReference type="Proteomes" id="UP000054776"/>
    </source>
</evidence>
<organism evidence="1 2">
    <name type="scientific">Trichinella spiralis</name>
    <name type="common">Trichina worm</name>
    <dbReference type="NCBI Taxonomy" id="6334"/>
    <lineage>
        <taxon>Eukaryota</taxon>
        <taxon>Metazoa</taxon>
        <taxon>Ecdysozoa</taxon>
        <taxon>Nematoda</taxon>
        <taxon>Enoplea</taxon>
        <taxon>Dorylaimia</taxon>
        <taxon>Trichinellida</taxon>
        <taxon>Trichinellidae</taxon>
        <taxon>Trichinella</taxon>
    </lineage>
</organism>
<keyword evidence="2" id="KW-1185">Reference proteome</keyword>
<dbReference type="AlphaFoldDB" id="A0A0V1AIG2"/>
<protein>
    <submittedName>
        <fullName evidence="1">Uncharacterized protein</fullName>
    </submittedName>
</protein>
<accession>A0A0V1AIG2</accession>
<name>A0A0V1AIG2_TRISP</name>
<dbReference type="Proteomes" id="UP000054776">
    <property type="component" value="Unassembled WGS sequence"/>
</dbReference>
<comment type="caution">
    <text evidence="1">The sequence shown here is derived from an EMBL/GenBank/DDBJ whole genome shotgun (WGS) entry which is preliminary data.</text>
</comment>
<dbReference type="InParanoid" id="A0A0V1AIG2"/>
<reference evidence="1 2" key="1">
    <citation type="submission" date="2015-01" db="EMBL/GenBank/DDBJ databases">
        <title>Evolution of Trichinella species and genotypes.</title>
        <authorList>
            <person name="Korhonen P.K."/>
            <person name="Edoardo P."/>
            <person name="Giuseppe L.R."/>
            <person name="Gasser R.B."/>
        </authorList>
    </citation>
    <scope>NUCLEOTIDE SEQUENCE [LARGE SCALE GENOMIC DNA]</scope>
    <source>
        <strain evidence="1">ISS3</strain>
    </source>
</reference>
<proteinExistence type="predicted"/>
<gene>
    <name evidence="1" type="ORF">T01_3338</name>
</gene>
<sequence length="72" mass="8248">MRNDGETDIDTEFSRSMFATDERLRLSSLIQMKPNESFNREVLVWNGKRTAVIAAASFTTEINVKTYADDNE</sequence>
<dbReference type="EMBL" id="JYDH01001584">
    <property type="protein sequence ID" value="KRY24609.1"/>
    <property type="molecule type" value="Genomic_DNA"/>
</dbReference>